<sequence>MDKPVPGAASRKPAGKRQAGPPGQPNAGFPSPDVMAFRQLQRVEGAMGVVTVAVEHAAAPEFSNEGAALILRMLRQEAARALEELSPY</sequence>
<evidence type="ECO:0000256" key="1">
    <source>
        <dbReference type="SAM" id="MobiDB-lite"/>
    </source>
</evidence>
<feature type="region of interest" description="Disordered" evidence="1">
    <location>
        <begin position="1"/>
        <end position="32"/>
    </location>
</feature>
<evidence type="ECO:0000313" key="2">
    <source>
        <dbReference type="EMBL" id="QBP12704.1"/>
    </source>
</evidence>
<dbReference type="AlphaFoldDB" id="A0A482J0R9"/>
<reference evidence="2 3" key="1">
    <citation type="submission" date="2019-03" db="EMBL/GenBank/DDBJ databases">
        <title>Comparative insights into the high quality Complete genome sequence of highly metal resistant Cupriavidus metallidurans strain BS1 isolated from a gold-copper mine.</title>
        <authorList>
            <person name="Mazhar H.S."/>
            <person name="Rensing C."/>
        </authorList>
    </citation>
    <scope>NUCLEOTIDE SEQUENCE [LARGE SCALE GENOMIC DNA]</scope>
    <source>
        <strain evidence="2 3">BS1</strain>
    </source>
</reference>
<name>A0A482J0R9_9BURK</name>
<accession>A0A482J0R9</accession>
<evidence type="ECO:0000313" key="3">
    <source>
        <dbReference type="Proteomes" id="UP000253772"/>
    </source>
</evidence>
<dbReference type="OrthoDB" id="8970133at2"/>
<organism evidence="2 3">
    <name type="scientific">Cupriavidus metallidurans</name>
    <dbReference type="NCBI Taxonomy" id="119219"/>
    <lineage>
        <taxon>Bacteria</taxon>
        <taxon>Pseudomonadati</taxon>
        <taxon>Pseudomonadota</taxon>
        <taxon>Betaproteobacteria</taxon>
        <taxon>Burkholderiales</taxon>
        <taxon>Burkholderiaceae</taxon>
        <taxon>Cupriavidus</taxon>
    </lineage>
</organism>
<proteinExistence type="predicted"/>
<dbReference type="GeneID" id="60821634"/>
<dbReference type="EMBL" id="CP037901">
    <property type="protein sequence ID" value="QBP12704.1"/>
    <property type="molecule type" value="Genomic_DNA"/>
</dbReference>
<dbReference type="Proteomes" id="UP000253772">
    <property type="component" value="Chromosome c2"/>
</dbReference>
<gene>
    <name evidence="2" type="ORF">DDF84_023765</name>
</gene>
<protein>
    <submittedName>
        <fullName evidence="2">Uncharacterized protein</fullName>
    </submittedName>
</protein>
<dbReference type="RefSeq" id="WP_008651222.1">
    <property type="nucleotide sequence ID" value="NZ_CP026544.1"/>
</dbReference>